<accession>A0ABS9J7X0</accession>
<comment type="caution">
    <text evidence="1">The sequence shown here is derived from an EMBL/GenBank/DDBJ whole genome shotgun (WGS) entry which is preliminary data.</text>
</comment>
<reference evidence="1 2" key="1">
    <citation type="submission" date="2021-01" db="EMBL/GenBank/DDBJ databases">
        <title>Genome sequencing of Joostella atrarenae M1-2 (= KCTC 23194).</title>
        <authorList>
            <person name="Zakaria M.R."/>
            <person name="Lam M.Q."/>
            <person name="Chong C.S."/>
        </authorList>
    </citation>
    <scope>NUCLEOTIDE SEQUENCE [LARGE SCALE GENOMIC DNA]</scope>
    <source>
        <strain evidence="1 2">M1-2</strain>
    </source>
</reference>
<organism evidence="1 2">
    <name type="scientific">Joostella atrarenae</name>
    <dbReference type="NCBI Taxonomy" id="679257"/>
    <lineage>
        <taxon>Bacteria</taxon>
        <taxon>Pseudomonadati</taxon>
        <taxon>Bacteroidota</taxon>
        <taxon>Flavobacteriia</taxon>
        <taxon>Flavobacteriales</taxon>
        <taxon>Flavobacteriaceae</taxon>
        <taxon>Joostella</taxon>
    </lineage>
</organism>
<evidence type="ECO:0000313" key="1">
    <source>
        <dbReference type="EMBL" id="MCF8716483.1"/>
    </source>
</evidence>
<evidence type="ECO:0000313" key="2">
    <source>
        <dbReference type="Proteomes" id="UP000829517"/>
    </source>
</evidence>
<dbReference type="RefSeq" id="WP_236961019.1">
    <property type="nucleotide sequence ID" value="NZ_JAETXX010000026.1"/>
</dbReference>
<sequence>MKIINTFAIVKDSLYSVQYDTELLNEFAKCFELWNDPIYLREFFEQHKEDLNNEFWNGITIEEAIIKTKEDASLFEEELLYIAETGKTERLETLSTLFEPLSKGVIDENLEKDKAKGMKRPSWLRIYAIRIEANLFVVCGGAIKLTPTMNERDHLILELDKLEFTRNYLQDEDDENLEFVELN</sequence>
<name>A0ABS9J7X0_9FLAO</name>
<gene>
    <name evidence="1" type="ORF">JM658_16800</name>
</gene>
<dbReference type="Proteomes" id="UP000829517">
    <property type="component" value="Unassembled WGS sequence"/>
</dbReference>
<proteinExistence type="predicted"/>
<keyword evidence="2" id="KW-1185">Reference proteome</keyword>
<dbReference type="EMBL" id="JAETXX010000026">
    <property type="protein sequence ID" value="MCF8716483.1"/>
    <property type="molecule type" value="Genomic_DNA"/>
</dbReference>
<protein>
    <submittedName>
        <fullName evidence="1">Uncharacterized protein</fullName>
    </submittedName>
</protein>